<dbReference type="Pfam" id="PF04130">
    <property type="entry name" value="GCP_C_terminal"/>
    <property type="match status" value="2"/>
</dbReference>
<dbReference type="GO" id="GO:0000930">
    <property type="term" value="C:gamma-tubulin complex"/>
    <property type="evidence" value="ECO:0007669"/>
    <property type="project" value="TreeGrafter"/>
</dbReference>
<evidence type="ECO:0000256" key="5">
    <source>
        <dbReference type="ARBA" id="ARBA00023212"/>
    </source>
</evidence>
<dbReference type="GO" id="GO:0031122">
    <property type="term" value="P:cytoplasmic microtubule organization"/>
    <property type="evidence" value="ECO:0007669"/>
    <property type="project" value="TreeGrafter"/>
</dbReference>
<keyword evidence="10" id="KW-1185">Reference proteome</keyword>
<dbReference type="GO" id="GO:0007020">
    <property type="term" value="P:microtubule nucleation"/>
    <property type="evidence" value="ECO:0007669"/>
    <property type="project" value="InterPro"/>
</dbReference>
<feature type="region of interest" description="Disordered" evidence="6">
    <location>
        <begin position="1269"/>
        <end position="1333"/>
    </location>
</feature>
<dbReference type="PANTHER" id="PTHR19302:SF14">
    <property type="entry name" value="GAMMA-TUBULIN COMPLEX COMPONENT 3"/>
    <property type="match status" value="1"/>
</dbReference>
<sequence>MTTPMHSRPLGVSPRQRPPGERITSESSSISSCSSSFPASASSSASAALLPTSSFARLASLLASSPLPSQPSEKKLTPEQQGALQRRLEETLQRHLARACAENREVFSAASPEAHEALADRQQVYGRLMSELSTSPSPRAASAVPFLAPRLQRLLLSSFSREEVTGSSPPLQHPEAILHLLLHLGQLHRGGGRRGEEDVSASGDPLASARSTAHARPPRDAERNAFPAARPATTPTLSTPRSIRCESVSSVHTDSSQAFPLGRHRPSTPGGCIRRRPQRVADAEREGGRRKEPVVEEEEEDANGATPVHELGLVYDLSGVSEVALLRDIVYTLQGVDGVHVAFDEKLQTYLLSPKVRASNSLRALVSHLSGVGALYRRLVRALEDSNNRRESEVERGGDGRSVVAEALHQCLQEQIQEYHKLVAAVECDVIRSAEDGAWSSVTLRRFAVWLQEPYCRMRALAALAEEARGLKGGPLLSTIYAHSRRGDPELRMLMLHILTRAAEPLADMTYAWIDQGELRDPADEFFVTQRLPSATEELWSGRYFVKGDRIPVFFPPSLATEILRVGKSLNFLRMCGDSAAAQEVEAGLRLPSFAAARASTVPGLLSRETARLPPTLQLELAQNPFPHVEAALLASSAEKKHSGAAAKTFSAALPQIDDELAWLDELRDRVHASSAARNRRVVTTLLERHQLLYYLEGIRKFILLEDGEFTRSLLEAAEAHEELQRRRALSAVTEEEENLQNLCAASIAAQPAILAAVDAAARGSGAGGALFSLCPPLLHALTVRFPPTSALPANAPSSSSASSPSCSGVSLQMWDAFYLDLKLSAPLASFCTPAVMGVFHKVFYLQWKLHRASHALAGAWLQGRSLFRLQQTQQQQRAQRAQRERLAQQTESLRARQPQTPRAEGASAAAARGQRTPTPRRSSSTRARRRVQDRGDEAWSQMEAVETRPDGERAESFLWEKLRQREEREHQNITQQRCLAALNKLAQALTHLRVYLVSDVLNPAWRSMMRLLTTCNDFDEVLAVRQHCVETLYDGMFLYDAATLQEQLQSQQGAGSASELSSRACSNPIITALIHELLAFATQLAATARALFSALEAAADDPDEAQAQREREAAAAGARKALDGIQARLRGIFFELLRQLAVKQANARACRAGGVVKGVAFGDRGEALRALQCRLDFNAFYGHQAQVAAGSPPSVLLPTLSPVSAVSPLSPYGPVGGGAQASYATLLRRALPQGALAAPFLPGVPAQGEREKHHLLLQLLLLHQRKQQEREEAEQGPCFFEGPARAPGGRGAEGRGDGARGRAPPPSETAEVSETEIETEAQRRRAKDLQLRQREASHEALLRGLPWLNSEGKKSADENGLSPSPAFASSQKIAAGFGADSDGLGALRGGLSAETSAAVSGDGFRVRDEATAHGRSWAARRDRGGLARGG</sequence>
<dbReference type="InterPro" id="IPR042241">
    <property type="entry name" value="GCP_C_sf"/>
</dbReference>
<evidence type="ECO:0000256" key="3">
    <source>
        <dbReference type="ARBA" id="ARBA00022490"/>
    </source>
</evidence>
<dbReference type="GO" id="GO:0051225">
    <property type="term" value="P:spindle assembly"/>
    <property type="evidence" value="ECO:0007669"/>
    <property type="project" value="TreeGrafter"/>
</dbReference>
<feature type="compositionally biased region" description="Basic and acidic residues" evidence="6">
    <location>
        <begin position="279"/>
        <end position="294"/>
    </location>
</feature>
<evidence type="ECO:0000313" key="10">
    <source>
        <dbReference type="Proteomes" id="UP000224006"/>
    </source>
</evidence>
<feature type="region of interest" description="Disordered" evidence="6">
    <location>
        <begin position="877"/>
        <end position="948"/>
    </location>
</feature>
<keyword evidence="5" id="KW-0206">Cytoskeleton</keyword>
<evidence type="ECO:0000313" key="9">
    <source>
        <dbReference type="EMBL" id="PFH34010.1"/>
    </source>
</evidence>
<feature type="region of interest" description="Disordered" evidence="6">
    <location>
        <begin position="1395"/>
        <end position="1431"/>
    </location>
</feature>
<dbReference type="GO" id="GO:0000922">
    <property type="term" value="C:spindle pole"/>
    <property type="evidence" value="ECO:0007669"/>
    <property type="project" value="InterPro"/>
</dbReference>
<evidence type="ECO:0000259" key="7">
    <source>
        <dbReference type="Pfam" id="PF04130"/>
    </source>
</evidence>
<feature type="domain" description="Gamma tubulin complex component protein N-terminal" evidence="8">
    <location>
        <begin position="326"/>
        <end position="583"/>
    </location>
</feature>
<keyword evidence="3" id="KW-0963">Cytoplasm</keyword>
<dbReference type="OrthoDB" id="5860513at2759"/>
<accession>A0A2A9MF62</accession>
<reference evidence="9 10" key="1">
    <citation type="submission" date="2017-09" db="EMBL/GenBank/DDBJ databases">
        <title>Genome sequencing of Besnoitia besnoiti strain Bb-Ger1.</title>
        <authorList>
            <person name="Schares G."/>
            <person name="Venepally P."/>
            <person name="Lorenzi H.A."/>
        </authorList>
    </citation>
    <scope>NUCLEOTIDE SEQUENCE [LARGE SCALE GENOMIC DNA]</scope>
    <source>
        <strain evidence="9 10">Bb-Ger1</strain>
    </source>
</reference>
<feature type="compositionally biased region" description="Low complexity" evidence="6">
    <location>
        <begin position="25"/>
        <end position="40"/>
    </location>
</feature>
<feature type="region of interest" description="Disordered" evidence="6">
    <location>
        <begin position="188"/>
        <end position="304"/>
    </location>
</feature>
<feature type="compositionally biased region" description="Polar residues" evidence="6">
    <location>
        <begin position="247"/>
        <end position="258"/>
    </location>
</feature>
<feature type="compositionally biased region" description="Low complexity" evidence="6">
    <location>
        <begin position="225"/>
        <end position="240"/>
    </location>
</feature>
<dbReference type="KEGG" id="bbes:BESB_071620"/>
<feature type="domain" description="Gamma tubulin complex component C-terminal" evidence="7">
    <location>
        <begin position="692"/>
        <end position="878"/>
    </location>
</feature>
<dbReference type="GO" id="GO:0005874">
    <property type="term" value="C:microtubule"/>
    <property type="evidence" value="ECO:0007669"/>
    <property type="project" value="UniProtKB-KW"/>
</dbReference>
<comment type="caution">
    <text evidence="9">The sequence shown here is derived from an EMBL/GenBank/DDBJ whole genome shotgun (WGS) entry which is preliminary data.</text>
</comment>
<name>A0A2A9MF62_BESBE</name>
<dbReference type="PANTHER" id="PTHR19302">
    <property type="entry name" value="GAMMA TUBULIN COMPLEX PROTEIN"/>
    <property type="match status" value="1"/>
</dbReference>
<evidence type="ECO:0000256" key="6">
    <source>
        <dbReference type="SAM" id="MobiDB-lite"/>
    </source>
</evidence>
<dbReference type="InterPro" id="IPR007259">
    <property type="entry name" value="GCP"/>
</dbReference>
<dbReference type="GeneID" id="40312088"/>
<feature type="compositionally biased region" description="Basic and acidic residues" evidence="6">
    <location>
        <begin position="1321"/>
        <end position="1333"/>
    </location>
</feature>
<comment type="similarity">
    <text evidence="2">Belongs to the TUBGCP family.</text>
</comment>
<evidence type="ECO:0000259" key="8">
    <source>
        <dbReference type="Pfam" id="PF17681"/>
    </source>
</evidence>
<organism evidence="9 10">
    <name type="scientific">Besnoitia besnoiti</name>
    <name type="common">Apicomplexan protozoan</name>
    <dbReference type="NCBI Taxonomy" id="94643"/>
    <lineage>
        <taxon>Eukaryota</taxon>
        <taxon>Sar</taxon>
        <taxon>Alveolata</taxon>
        <taxon>Apicomplexa</taxon>
        <taxon>Conoidasida</taxon>
        <taxon>Coccidia</taxon>
        <taxon>Eucoccidiorida</taxon>
        <taxon>Eimeriorina</taxon>
        <taxon>Sarcocystidae</taxon>
        <taxon>Besnoitia</taxon>
    </lineage>
</organism>
<dbReference type="RefSeq" id="XP_029218019.1">
    <property type="nucleotide sequence ID" value="XM_029365535.1"/>
</dbReference>
<evidence type="ECO:0000256" key="1">
    <source>
        <dbReference type="ARBA" id="ARBA00004245"/>
    </source>
</evidence>
<dbReference type="GO" id="GO:0043015">
    <property type="term" value="F:gamma-tubulin binding"/>
    <property type="evidence" value="ECO:0007669"/>
    <property type="project" value="InterPro"/>
</dbReference>
<dbReference type="STRING" id="94643.A0A2A9MF62"/>
<dbReference type="InterPro" id="IPR040457">
    <property type="entry name" value="GCP_C"/>
</dbReference>
<evidence type="ECO:0000256" key="2">
    <source>
        <dbReference type="ARBA" id="ARBA00010337"/>
    </source>
</evidence>
<dbReference type="GO" id="GO:0000278">
    <property type="term" value="P:mitotic cell cycle"/>
    <property type="evidence" value="ECO:0007669"/>
    <property type="project" value="TreeGrafter"/>
</dbReference>
<dbReference type="Proteomes" id="UP000224006">
    <property type="component" value="Unassembled WGS sequence"/>
</dbReference>
<dbReference type="EMBL" id="NWUJ01000007">
    <property type="protein sequence ID" value="PFH34010.1"/>
    <property type="molecule type" value="Genomic_DNA"/>
</dbReference>
<evidence type="ECO:0000256" key="4">
    <source>
        <dbReference type="ARBA" id="ARBA00022701"/>
    </source>
</evidence>
<dbReference type="GO" id="GO:0051321">
    <property type="term" value="P:meiotic cell cycle"/>
    <property type="evidence" value="ECO:0007669"/>
    <property type="project" value="TreeGrafter"/>
</dbReference>
<feature type="domain" description="Gamma tubulin complex component C-terminal" evidence="7">
    <location>
        <begin position="960"/>
        <end position="1182"/>
    </location>
</feature>
<keyword evidence="4" id="KW-0493">Microtubule</keyword>
<dbReference type="Gene3D" id="1.20.120.1900">
    <property type="entry name" value="Gamma-tubulin complex, C-terminal domain"/>
    <property type="match status" value="2"/>
</dbReference>
<protein>
    <submittedName>
        <fullName evidence="9">Spc97 / Spc98 family protein</fullName>
    </submittedName>
</protein>
<gene>
    <name evidence="9" type="ORF">BESB_071620</name>
</gene>
<dbReference type="Pfam" id="PF17681">
    <property type="entry name" value="GCP_N_terminal"/>
    <property type="match status" value="1"/>
</dbReference>
<feature type="compositionally biased region" description="Basic and acidic residues" evidence="6">
    <location>
        <begin position="1420"/>
        <end position="1431"/>
    </location>
</feature>
<feature type="compositionally biased region" description="Low complexity" evidence="6">
    <location>
        <begin position="903"/>
        <end position="926"/>
    </location>
</feature>
<comment type="subcellular location">
    <subcellularLocation>
        <location evidence="1">Cytoplasm</location>
        <location evidence="1">Cytoskeleton</location>
    </subcellularLocation>
</comment>
<proteinExistence type="inferred from homology"/>
<dbReference type="VEuPathDB" id="ToxoDB:BESB_071620"/>
<feature type="region of interest" description="Disordered" evidence="6">
    <location>
        <begin position="1"/>
        <end position="40"/>
    </location>
</feature>
<dbReference type="GO" id="GO:0051011">
    <property type="term" value="F:microtubule minus-end binding"/>
    <property type="evidence" value="ECO:0007669"/>
    <property type="project" value="TreeGrafter"/>
</dbReference>
<dbReference type="InterPro" id="IPR041470">
    <property type="entry name" value="GCP_N"/>
</dbReference>